<organism evidence="1">
    <name type="scientific">marine sediment metagenome</name>
    <dbReference type="NCBI Taxonomy" id="412755"/>
    <lineage>
        <taxon>unclassified sequences</taxon>
        <taxon>metagenomes</taxon>
        <taxon>ecological metagenomes</taxon>
    </lineage>
</organism>
<comment type="caution">
    <text evidence="1">The sequence shown here is derived from an EMBL/GenBank/DDBJ whole genome shotgun (WGS) entry which is preliminary data.</text>
</comment>
<dbReference type="EMBL" id="BART01028949">
    <property type="protein sequence ID" value="GAG95281.1"/>
    <property type="molecule type" value="Genomic_DNA"/>
</dbReference>
<protein>
    <submittedName>
        <fullName evidence="1">Uncharacterized protein</fullName>
    </submittedName>
</protein>
<name>X1DFS6_9ZZZZ</name>
<proteinExistence type="predicted"/>
<sequence length="202" mass="21835">YLNDSPTSKWGDRRWNYAHGFDIVAVDEFAETITISGDFVTAFPASSTFVVADSTNNDGTYTVVGTPVYSIISDRTEITVTGAGSPHVQGTADGIIEKRYGMWENIRLGIVPTGRPLPTGRISTGAIADVFGYSYFSVNITNDVITGYGPDDVFPPYWDQVGYFGFIPTGFNVSVRSLYGSFTTQIISPSADYAFGDAGPIE</sequence>
<feature type="non-terminal residue" evidence="1">
    <location>
        <position position="1"/>
    </location>
</feature>
<gene>
    <name evidence="1" type="ORF">S01H4_50920</name>
</gene>
<reference evidence="1" key="1">
    <citation type="journal article" date="2014" name="Front. Microbiol.">
        <title>High frequency of phylogenetically diverse reductive dehalogenase-homologous genes in deep subseafloor sedimentary metagenomes.</title>
        <authorList>
            <person name="Kawai M."/>
            <person name="Futagami T."/>
            <person name="Toyoda A."/>
            <person name="Takaki Y."/>
            <person name="Nishi S."/>
            <person name="Hori S."/>
            <person name="Arai W."/>
            <person name="Tsubouchi T."/>
            <person name="Morono Y."/>
            <person name="Uchiyama I."/>
            <person name="Ito T."/>
            <person name="Fujiyama A."/>
            <person name="Inagaki F."/>
            <person name="Takami H."/>
        </authorList>
    </citation>
    <scope>NUCLEOTIDE SEQUENCE</scope>
    <source>
        <strain evidence="1">Expedition CK06-06</strain>
    </source>
</reference>
<accession>X1DFS6</accession>
<evidence type="ECO:0000313" key="1">
    <source>
        <dbReference type="EMBL" id="GAG95281.1"/>
    </source>
</evidence>
<dbReference type="AlphaFoldDB" id="X1DFS6"/>